<feature type="region of interest" description="Disordered" evidence="20">
    <location>
        <begin position="1"/>
        <end position="29"/>
    </location>
</feature>
<comment type="catalytic activity">
    <reaction evidence="1">
        <text>a 1,2-diacyl-sn-glycero-3-phosphate + CTP + H(+) = a CDP-1,2-diacyl-sn-glycerol + diphosphate</text>
        <dbReference type="Rhea" id="RHEA:16229"/>
        <dbReference type="ChEBI" id="CHEBI:15378"/>
        <dbReference type="ChEBI" id="CHEBI:33019"/>
        <dbReference type="ChEBI" id="CHEBI:37563"/>
        <dbReference type="ChEBI" id="CHEBI:58332"/>
        <dbReference type="ChEBI" id="CHEBI:58608"/>
        <dbReference type="EC" id="2.7.7.41"/>
    </reaction>
</comment>
<name>A0A7S0DDC4_9EUKA</name>
<sequence length="469" mass="53860">MESDGKDTLPQGEQERPMSPLGLTRTLSSGSLIQEREAAKLREEFRALTEKMRNETSTSLQYFESHLEKFTTFLQEKKSEERREIWMREMCQQLKVLKKAVETLEQGPAFPAKVELEAKHSKKEKSNLQKLLNRLVFGILMIAGFLYIIMAGHIYVIFLVAFLQVLTFRELANVRFKAVKARHVPMFRTIQWCWFSVAMFYVYSDGLQAFLKETQYGHLFASLQDFLSFSLYSSLFCITVLSFKKGFYKYQMQQLAWTFITIFMIVFQMKFAIENIKAGLFWFLLPCSLVICNDCMAYFCGKAFGHKLINYPFMKISPNKTWEGFIGAYLFTCIFAFVYPLVLVKSDWLIYSLADLTKDTSEALVKDPVFEPKTYEVPAAIGGLVGIKQIRMLPVQMHSVLLGMFASLVAPFGGFFASAVKRAYDIKDFDALIPGHGGIMDRMDCQFIMAMCTGVHYTTFIRPKSPCSC</sequence>
<keyword evidence="13 21" id="KW-0472">Membrane</keyword>
<evidence type="ECO:0000256" key="21">
    <source>
        <dbReference type="SAM" id="Phobius"/>
    </source>
</evidence>
<comment type="similarity">
    <text evidence="5">Belongs to the CDS family.</text>
</comment>
<evidence type="ECO:0000256" key="15">
    <source>
        <dbReference type="ARBA" id="ARBA00023264"/>
    </source>
</evidence>
<dbReference type="Pfam" id="PF01148">
    <property type="entry name" value="CTP_transf_1"/>
    <property type="match status" value="1"/>
</dbReference>
<comment type="subcellular location">
    <subcellularLocation>
        <location evidence="2">Membrane</location>
        <topology evidence="2">Multi-pass membrane protein</topology>
    </subcellularLocation>
</comment>
<evidence type="ECO:0000256" key="6">
    <source>
        <dbReference type="ARBA" id="ARBA00012487"/>
    </source>
</evidence>
<dbReference type="InterPro" id="IPR016720">
    <property type="entry name" value="PC_Trfase_euk"/>
</dbReference>
<evidence type="ECO:0000256" key="13">
    <source>
        <dbReference type="ARBA" id="ARBA00023136"/>
    </source>
</evidence>
<evidence type="ECO:0000256" key="2">
    <source>
        <dbReference type="ARBA" id="ARBA00004141"/>
    </source>
</evidence>
<keyword evidence="19" id="KW-0175">Coiled coil</keyword>
<dbReference type="PANTHER" id="PTHR13773:SF8">
    <property type="entry name" value="PHOSPHATIDATE CYTIDYLYLTRANSFERASE, PHOTORECEPTOR-SPECIFIC"/>
    <property type="match status" value="1"/>
</dbReference>
<keyword evidence="14" id="KW-0594">Phospholipid biosynthesis</keyword>
<keyword evidence="11 21" id="KW-1133">Transmembrane helix</keyword>
<gene>
    <name evidence="22" type="ORF">LAMO00422_LOCUS9857</name>
</gene>
<evidence type="ECO:0000256" key="1">
    <source>
        <dbReference type="ARBA" id="ARBA00001698"/>
    </source>
</evidence>
<dbReference type="EC" id="2.7.7.41" evidence="6"/>
<feature type="transmembrane region" description="Helical" evidence="21">
    <location>
        <begin position="255"/>
        <end position="273"/>
    </location>
</feature>
<evidence type="ECO:0000256" key="11">
    <source>
        <dbReference type="ARBA" id="ARBA00022989"/>
    </source>
</evidence>
<feature type="compositionally biased region" description="Low complexity" evidence="20">
    <location>
        <begin position="19"/>
        <end position="29"/>
    </location>
</feature>
<keyword evidence="8" id="KW-0808">Transferase</keyword>
<dbReference type="AlphaFoldDB" id="A0A7S0DDC4"/>
<dbReference type="PANTHER" id="PTHR13773">
    <property type="entry name" value="PHOSPHATIDATE CYTIDYLYLTRANSFERASE"/>
    <property type="match status" value="1"/>
</dbReference>
<reference evidence="22" key="1">
    <citation type="submission" date="2021-01" db="EMBL/GenBank/DDBJ databases">
        <authorList>
            <person name="Corre E."/>
            <person name="Pelletier E."/>
            <person name="Niang G."/>
            <person name="Scheremetjew M."/>
            <person name="Finn R."/>
            <person name="Kale V."/>
            <person name="Holt S."/>
            <person name="Cochrane G."/>
            <person name="Meng A."/>
            <person name="Brown T."/>
            <person name="Cohen L."/>
        </authorList>
    </citation>
    <scope>NUCLEOTIDE SEQUENCE</scope>
    <source>
        <strain evidence="22">CCMP2058</strain>
    </source>
</reference>
<evidence type="ECO:0000256" key="3">
    <source>
        <dbReference type="ARBA" id="ARBA00005119"/>
    </source>
</evidence>
<feature type="transmembrane region" description="Helical" evidence="21">
    <location>
        <begin position="279"/>
        <end position="301"/>
    </location>
</feature>
<dbReference type="EMBL" id="HBEM01014331">
    <property type="protein sequence ID" value="CAD8449113.1"/>
    <property type="molecule type" value="Transcribed_RNA"/>
</dbReference>
<dbReference type="UniPathway" id="UPA00557">
    <property type="reaction ID" value="UER00614"/>
</dbReference>
<keyword evidence="10" id="KW-0548">Nucleotidyltransferase</keyword>
<dbReference type="GO" id="GO:0016024">
    <property type="term" value="P:CDP-diacylglycerol biosynthetic process"/>
    <property type="evidence" value="ECO:0007669"/>
    <property type="project" value="UniProtKB-UniPathway"/>
</dbReference>
<evidence type="ECO:0000256" key="7">
    <source>
        <dbReference type="ARBA" id="ARBA00022516"/>
    </source>
</evidence>
<keyword evidence="9 21" id="KW-0812">Transmembrane</keyword>
<evidence type="ECO:0000256" key="8">
    <source>
        <dbReference type="ARBA" id="ARBA00022679"/>
    </source>
</evidence>
<comment type="pathway">
    <text evidence="3">Phospholipid metabolism; CDP-diacylglycerol biosynthesis; CDP-diacylglycerol from sn-glycerol 3-phosphate: step 3/3.</text>
</comment>
<feature type="transmembrane region" description="Helical" evidence="21">
    <location>
        <begin position="223"/>
        <end position="243"/>
    </location>
</feature>
<evidence type="ECO:0000256" key="16">
    <source>
        <dbReference type="ARBA" id="ARBA00029893"/>
    </source>
</evidence>
<dbReference type="GO" id="GO:0005789">
    <property type="term" value="C:endoplasmic reticulum membrane"/>
    <property type="evidence" value="ECO:0007669"/>
    <property type="project" value="TreeGrafter"/>
</dbReference>
<accession>A0A7S0DDC4</accession>
<evidence type="ECO:0000256" key="19">
    <source>
        <dbReference type="SAM" id="Coils"/>
    </source>
</evidence>
<protein>
    <recommendedName>
        <fullName evidence="6">phosphatidate cytidylyltransferase</fullName>
        <ecNumber evidence="6">2.7.7.41</ecNumber>
    </recommendedName>
    <alternativeName>
        <fullName evidence="16">CDP-diacylglycerol synthase</fullName>
    </alternativeName>
    <alternativeName>
        <fullName evidence="17">CDP-diglyceride pyrophosphorylase</fullName>
    </alternativeName>
    <alternativeName>
        <fullName evidence="18">CDP-diglyceride synthase</fullName>
    </alternativeName>
</protein>
<evidence type="ECO:0000256" key="5">
    <source>
        <dbReference type="ARBA" id="ARBA00010185"/>
    </source>
</evidence>
<evidence type="ECO:0000256" key="4">
    <source>
        <dbReference type="ARBA" id="ARBA00005189"/>
    </source>
</evidence>
<evidence type="ECO:0000256" key="9">
    <source>
        <dbReference type="ARBA" id="ARBA00022692"/>
    </source>
</evidence>
<evidence type="ECO:0000256" key="10">
    <source>
        <dbReference type="ARBA" id="ARBA00022695"/>
    </source>
</evidence>
<keyword evidence="7" id="KW-0444">Lipid biosynthesis</keyword>
<evidence type="ECO:0000256" key="12">
    <source>
        <dbReference type="ARBA" id="ARBA00023098"/>
    </source>
</evidence>
<evidence type="ECO:0000256" key="20">
    <source>
        <dbReference type="SAM" id="MobiDB-lite"/>
    </source>
</evidence>
<comment type="pathway">
    <text evidence="4">Lipid metabolism.</text>
</comment>
<keyword evidence="15" id="KW-1208">Phospholipid metabolism</keyword>
<evidence type="ECO:0000256" key="18">
    <source>
        <dbReference type="ARBA" id="ARBA00033406"/>
    </source>
</evidence>
<evidence type="ECO:0000256" key="14">
    <source>
        <dbReference type="ARBA" id="ARBA00023209"/>
    </source>
</evidence>
<evidence type="ECO:0000313" key="22">
    <source>
        <dbReference type="EMBL" id="CAD8449113.1"/>
    </source>
</evidence>
<feature type="transmembrane region" description="Helical" evidence="21">
    <location>
        <begin position="184"/>
        <end position="203"/>
    </location>
</feature>
<keyword evidence="12" id="KW-0443">Lipid metabolism</keyword>
<proteinExistence type="inferred from homology"/>
<organism evidence="22">
    <name type="scientific">Amorphochlora amoebiformis</name>
    <dbReference type="NCBI Taxonomy" id="1561963"/>
    <lineage>
        <taxon>Eukaryota</taxon>
        <taxon>Sar</taxon>
        <taxon>Rhizaria</taxon>
        <taxon>Cercozoa</taxon>
        <taxon>Chlorarachniophyceae</taxon>
        <taxon>Amorphochlora</taxon>
    </lineage>
</organism>
<feature type="coiled-coil region" evidence="19">
    <location>
        <begin position="31"/>
        <end position="58"/>
    </location>
</feature>
<feature type="transmembrane region" description="Helical" evidence="21">
    <location>
        <begin position="322"/>
        <end position="342"/>
    </location>
</feature>
<evidence type="ECO:0000256" key="17">
    <source>
        <dbReference type="ARBA" id="ARBA00032396"/>
    </source>
</evidence>
<feature type="transmembrane region" description="Helical" evidence="21">
    <location>
        <begin position="400"/>
        <end position="420"/>
    </location>
</feature>
<dbReference type="GO" id="GO:0004605">
    <property type="term" value="F:phosphatidate cytidylyltransferase activity"/>
    <property type="evidence" value="ECO:0007669"/>
    <property type="project" value="UniProtKB-EC"/>
</dbReference>